<dbReference type="SUPFAM" id="SSF49899">
    <property type="entry name" value="Concanavalin A-like lectins/glucanases"/>
    <property type="match status" value="1"/>
</dbReference>
<dbReference type="RefSeq" id="WP_061835193.1">
    <property type="nucleotide sequence ID" value="NZ_LUKE01000002.1"/>
</dbReference>
<evidence type="ECO:0000313" key="7">
    <source>
        <dbReference type="Proteomes" id="UP000075320"/>
    </source>
</evidence>
<dbReference type="EMBL" id="LUKE01000002">
    <property type="protein sequence ID" value="KYG64682.1"/>
    <property type="molecule type" value="Genomic_DNA"/>
</dbReference>
<keyword evidence="1 4" id="KW-0349">Heme</keyword>
<evidence type="ECO:0000256" key="3">
    <source>
        <dbReference type="ARBA" id="ARBA00023004"/>
    </source>
</evidence>
<feature type="domain" description="Cytochrome c" evidence="5">
    <location>
        <begin position="285"/>
        <end position="374"/>
    </location>
</feature>
<dbReference type="InterPro" id="IPR009056">
    <property type="entry name" value="Cyt_c-like_dom"/>
</dbReference>
<dbReference type="OrthoDB" id="5313072at2"/>
<organism evidence="6 7">
    <name type="scientific">Bdellovibrio bacteriovorus</name>
    <dbReference type="NCBI Taxonomy" id="959"/>
    <lineage>
        <taxon>Bacteria</taxon>
        <taxon>Pseudomonadati</taxon>
        <taxon>Bdellovibrionota</taxon>
        <taxon>Bdellovibrionia</taxon>
        <taxon>Bdellovibrionales</taxon>
        <taxon>Pseudobdellovibrionaceae</taxon>
        <taxon>Bdellovibrio</taxon>
    </lineage>
</organism>
<dbReference type="PROSITE" id="PS51257">
    <property type="entry name" value="PROKAR_LIPOPROTEIN"/>
    <property type="match status" value="1"/>
</dbReference>
<evidence type="ECO:0000259" key="5">
    <source>
        <dbReference type="PROSITE" id="PS51007"/>
    </source>
</evidence>
<dbReference type="GO" id="GO:0009055">
    <property type="term" value="F:electron transfer activity"/>
    <property type="evidence" value="ECO:0007669"/>
    <property type="project" value="InterPro"/>
</dbReference>
<dbReference type="SUPFAM" id="SSF46626">
    <property type="entry name" value="Cytochrome c"/>
    <property type="match status" value="1"/>
</dbReference>
<dbReference type="GO" id="GO:0020037">
    <property type="term" value="F:heme binding"/>
    <property type="evidence" value="ECO:0007669"/>
    <property type="project" value="InterPro"/>
</dbReference>
<evidence type="ECO:0000256" key="1">
    <source>
        <dbReference type="ARBA" id="ARBA00022617"/>
    </source>
</evidence>
<dbReference type="Gene3D" id="1.10.760.10">
    <property type="entry name" value="Cytochrome c-like domain"/>
    <property type="match status" value="1"/>
</dbReference>
<gene>
    <name evidence="6" type="ORF">AZI86_10750</name>
</gene>
<keyword evidence="3 4" id="KW-0408">Iron</keyword>
<comment type="caution">
    <text evidence="6">The sequence shown here is derived from an EMBL/GenBank/DDBJ whole genome shotgun (WGS) entry which is preliminary data.</text>
</comment>
<dbReference type="AlphaFoldDB" id="A0A150WLB2"/>
<dbReference type="InterPro" id="IPR013320">
    <property type="entry name" value="ConA-like_dom_sf"/>
</dbReference>
<protein>
    <recommendedName>
        <fullName evidence="5">Cytochrome c domain-containing protein</fullName>
    </recommendedName>
</protein>
<evidence type="ECO:0000256" key="2">
    <source>
        <dbReference type="ARBA" id="ARBA00022723"/>
    </source>
</evidence>
<dbReference type="PROSITE" id="PS51007">
    <property type="entry name" value="CYTC"/>
    <property type="match status" value="1"/>
</dbReference>
<dbReference type="Proteomes" id="UP000075320">
    <property type="component" value="Unassembled WGS sequence"/>
</dbReference>
<evidence type="ECO:0000313" key="6">
    <source>
        <dbReference type="EMBL" id="KYG64682.1"/>
    </source>
</evidence>
<dbReference type="InterPro" id="IPR036909">
    <property type="entry name" value="Cyt_c-like_dom_sf"/>
</dbReference>
<accession>A0A150WLB2</accession>
<keyword evidence="2 4" id="KW-0479">Metal-binding</keyword>
<evidence type="ECO:0000256" key="4">
    <source>
        <dbReference type="PROSITE-ProRule" id="PRU00433"/>
    </source>
</evidence>
<reference evidence="6 7" key="1">
    <citation type="submission" date="2016-03" db="EMBL/GenBank/DDBJ databases">
        <authorList>
            <person name="Ploux O."/>
        </authorList>
    </citation>
    <scope>NUCLEOTIDE SEQUENCE [LARGE SCALE GENOMIC DNA]</scope>
    <source>
        <strain evidence="6 7">R0</strain>
    </source>
</reference>
<keyword evidence="7" id="KW-1185">Reference proteome</keyword>
<proteinExistence type="predicted"/>
<dbReference type="GO" id="GO:0046872">
    <property type="term" value="F:metal ion binding"/>
    <property type="evidence" value="ECO:0007669"/>
    <property type="project" value="UniProtKB-KW"/>
</dbReference>
<name>A0A150WLB2_BDEBC</name>
<sequence>MRYIVFLILLITTACKTEKQQFGGTAAYVPPTSGSGGTVDDSSLAVELINSNSLKLFYSAEQTTSTAGKIDSILNQKSPADTTTTSYYHLIPNDSNLGTLENGWIKINPSTSSLSYTGSLQQDLIFNAVTIVALVRGDSLGDFISLDPLDRESQAFAVSIDGGTLRARFYSSPSDHYETSETVTSSGSNIIVANFGDDVGLITLSLNGSLKTNAVSLGTPTSPFSVARFLSLGSSLANQVSYIKELYLFNRSLTKKEMGSMIRKVAKDHSITDITLHPDLQAPTTTTPTGDPNFAPAKAVLQSSCTQCHASWASGSATYFKNVGLVVKGNAEASPLYYRLKNSTGSSGPKTMPQNSTISNSEADLIKTWINNMN</sequence>